<dbReference type="SUPFAM" id="SSF56601">
    <property type="entry name" value="beta-lactamase/transpeptidase-like"/>
    <property type="match status" value="1"/>
</dbReference>
<dbReference type="EMBL" id="LQNT01000009">
    <property type="protein sequence ID" value="KZE38237.1"/>
    <property type="molecule type" value="Genomic_DNA"/>
</dbReference>
<sequence>MKKKFRFQWGAFLMFCVYGGLFFLLFSRFLYIQVTGEAEGQPLRAMAQSKYEREQVLSADRGKIVDRSGNPIAEDTVSYKLIAVLSEEASKDVKDDEWLHVVDREKTARALAEHIDMSEEEILDRLNRQDNPDVYQVEFGPAGRDLSHDKMKKIEALELPGIRFVKDKKRFYPNGPFASHLIGFAQKTEQKDGAVETVGQMGLEKTYDKLLSGKNGKMAYESDTWGYLLPGAEKQVTPPEHGADIKLTLDKTIQNFVEDSMKQVEQEYSPERMSVIVADPKSGEILAMSQRPTFDPETREGLSSNWLNEAVQYTIEPGSTMKVFTLAAAIEEGVWKPDDYFKSGSYSIYDTTIYDHKREGWGWISFREGFQRSSNVSMANLLERMGGEAMMSHFRNFGFGQKTGIDLPGEAAGSLNDVGPVERLTTSYGQGSTVTPIQMVQAATAIANGGKMMKPYMIREIKDPNTGKILSEGQPEEKSSPISEETAETVLELMESTVTSEKGTAKIFKLNDYSVAGKTATAQIPDGKGGYLRGPNNLLYGFLGMAPADDPQLIVYVNVHRPKIPAGEYGAIPVSKIFKPVMENSLKHLNIRPDVEEAADAAYRLPEFAGQTAEAASAELGKNDIRAVATGTGGEVTGQFPEKETPVLPDSVVLLRTEGEPVIPDFTGWPKRTILAYASMTGMTIELSGEGYAVSQSVSAGSPGDPSAPVVIQLETPEEGVFTNGQEEVPEEEQLPLD</sequence>
<keyword evidence="3 5" id="KW-0472">Membrane</keyword>
<feature type="domain" description="PASTA" evidence="6">
    <location>
        <begin position="659"/>
        <end position="716"/>
    </location>
</feature>
<organism evidence="7 8">
    <name type="scientific">Bhargavaea cecembensis</name>
    <dbReference type="NCBI Taxonomy" id="394098"/>
    <lineage>
        <taxon>Bacteria</taxon>
        <taxon>Bacillati</taxon>
        <taxon>Bacillota</taxon>
        <taxon>Bacilli</taxon>
        <taxon>Bacillales</taxon>
        <taxon>Caryophanaceae</taxon>
        <taxon>Bhargavaea</taxon>
    </lineage>
</organism>
<dbReference type="InterPro" id="IPR001460">
    <property type="entry name" value="PCN-bd_Tpept"/>
</dbReference>
<dbReference type="AlphaFoldDB" id="A0A163FAM5"/>
<dbReference type="Pfam" id="PF03717">
    <property type="entry name" value="PBP_dimer"/>
    <property type="match status" value="1"/>
</dbReference>
<dbReference type="Pfam" id="PF03793">
    <property type="entry name" value="PASTA"/>
    <property type="match status" value="1"/>
</dbReference>
<comment type="caution">
    <text evidence="7">The sequence shown here is derived from an EMBL/GenBank/DDBJ whole genome shotgun (WGS) entry which is preliminary data.</text>
</comment>
<dbReference type="InterPro" id="IPR012338">
    <property type="entry name" value="Beta-lactam/transpept-like"/>
</dbReference>
<evidence type="ECO:0000256" key="2">
    <source>
        <dbReference type="ARBA" id="ARBA00007171"/>
    </source>
</evidence>
<name>A0A163FAM5_9BACL</name>
<evidence type="ECO:0000256" key="4">
    <source>
        <dbReference type="SAM" id="MobiDB-lite"/>
    </source>
</evidence>
<evidence type="ECO:0000256" key="5">
    <source>
        <dbReference type="SAM" id="Phobius"/>
    </source>
</evidence>
<dbReference type="PANTHER" id="PTHR30627">
    <property type="entry name" value="PEPTIDOGLYCAN D,D-TRANSPEPTIDASE"/>
    <property type="match status" value="1"/>
</dbReference>
<dbReference type="CDD" id="cd06575">
    <property type="entry name" value="PASTA_Pbp2x-like_2"/>
    <property type="match status" value="1"/>
</dbReference>
<dbReference type="Pfam" id="PF00905">
    <property type="entry name" value="Transpeptidase"/>
    <property type="match status" value="1"/>
</dbReference>
<dbReference type="PANTHER" id="PTHR30627:SF26">
    <property type="entry name" value="PENICILLIN-BINDING PROTEIN 2B"/>
    <property type="match status" value="1"/>
</dbReference>
<dbReference type="InterPro" id="IPR036138">
    <property type="entry name" value="PBP_dimer_sf"/>
</dbReference>
<dbReference type="GO" id="GO:0071555">
    <property type="term" value="P:cell wall organization"/>
    <property type="evidence" value="ECO:0007669"/>
    <property type="project" value="TreeGrafter"/>
</dbReference>
<gene>
    <name evidence="7" type="ORF">AV656_04765</name>
</gene>
<keyword evidence="5" id="KW-0812">Transmembrane</keyword>
<evidence type="ECO:0000256" key="1">
    <source>
        <dbReference type="ARBA" id="ARBA00004370"/>
    </source>
</evidence>
<dbReference type="OrthoDB" id="9770103at2"/>
<keyword evidence="5" id="KW-1133">Transmembrane helix</keyword>
<dbReference type="Gene3D" id="3.90.1310.10">
    <property type="entry name" value="Penicillin-binding protein 2a (Domain 2)"/>
    <property type="match status" value="1"/>
</dbReference>
<dbReference type="SUPFAM" id="SSF56519">
    <property type="entry name" value="Penicillin binding protein dimerisation domain"/>
    <property type="match status" value="1"/>
</dbReference>
<dbReference type="SMART" id="SM00740">
    <property type="entry name" value="PASTA"/>
    <property type="match status" value="2"/>
</dbReference>
<comment type="subcellular location">
    <subcellularLocation>
        <location evidence="1">Membrane</location>
    </subcellularLocation>
</comment>
<feature type="compositionally biased region" description="Acidic residues" evidence="4">
    <location>
        <begin position="728"/>
        <end position="738"/>
    </location>
</feature>
<reference evidence="7 8" key="1">
    <citation type="submission" date="2016-01" db="EMBL/GenBank/DDBJ databases">
        <title>Whole genome sequencing of Bhargavaea cecembensis T14.</title>
        <authorList>
            <person name="Hong K.W."/>
        </authorList>
    </citation>
    <scope>NUCLEOTIDE SEQUENCE [LARGE SCALE GENOMIC DNA]</scope>
    <source>
        <strain evidence="7 8">T14</strain>
    </source>
</reference>
<dbReference type="Gene3D" id="3.30.70.2110">
    <property type="match status" value="1"/>
</dbReference>
<proteinExistence type="inferred from homology"/>
<dbReference type="PROSITE" id="PS51178">
    <property type="entry name" value="PASTA"/>
    <property type="match status" value="1"/>
</dbReference>
<dbReference type="GO" id="GO:0008658">
    <property type="term" value="F:penicillin binding"/>
    <property type="evidence" value="ECO:0007669"/>
    <property type="project" value="InterPro"/>
</dbReference>
<dbReference type="Gene3D" id="3.40.710.10">
    <property type="entry name" value="DD-peptidase/beta-lactamase superfamily"/>
    <property type="match status" value="1"/>
</dbReference>
<evidence type="ECO:0000256" key="3">
    <source>
        <dbReference type="ARBA" id="ARBA00023136"/>
    </source>
</evidence>
<evidence type="ECO:0000313" key="8">
    <source>
        <dbReference type="Proteomes" id="UP000076490"/>
    </source>
</evidence>
<accession>A0A163FAM5</accession>
<dbReference type="InterPro" id="IPR005543">
    <property type="entry name" value="PASTA_dom"/>
</dbReference>
<comment type="similarity">
    <text evidence="2">Belongs to the transpeptidase family.</text>
</comment>
<dbReference type="Proteomes" id="UP000076490">
    <property type="component" value="Unassembled WGS sequence"/>
</dbReference>
<dbReference type="SUPFAM" id="SSF54184">
    <property type="entry name" value="Penicillin-binding protein 2x (pbp-2x), c-terminal domain"/>
    <property type="match status" value="2"/>
</dbReference>
<dbReference type="InterPro" id="IPR005311">
    <property type="entry name" value="PBP_dimer"/>
</dbReference>
<dbReference type="InterPro" id="IPR050515">
    <property type="entry name" value="Beta-lactam/transpept"/>
</dbReference>
<feature type="region of interest" description="Disordered" evidence="4">
    <location>
        <begin position="718"/>
        <end position="738"/>
    </location>
</feature>
<protein>
    <submittedName>
        <fullName evidence="7">Penicillin-binding protein</fullName>
    </submittedName>
</protein>
<evidence type="ECO:0000259" key="6">
    <source>
        <dbReference type="PROSITE" id="PS51178"/>
    </source>
</evidence>
<dbReference type="Gene3D" id="2.20.70.70">
    <property type="match status" value="1"/>
</dbReference>
<feature type="transmembrane region" description="Helical" evidence="5">
    <location>
        <begin position="12"/>
        <end position="31"/>
    </location>
</feature>
<dbReference type="GO" id="GO:0005886">
    <property type="term" value="C:plasma membrane"/>
    <property type="evidence" value="ECO:0007669"/>
    <property type="project" value="TreeGrafter"/>
</dbReference>
<evidence type="ECO:0000313" key="7">
    <source>
        <dbReference type="EMBL" id="KZE38237.1"/>
    </source>
</evidence>